<comment type="caution">
    <text evidence="2">The sequence shown here is derived from an EMBL/GenBank/DDBJ whole genome shotgun (WGS) entry which is preliminary data.</text>
</comment>
<evidence type="ECO:0000313" key="3">
    <source>
        <dbReference type="Proteomes" id="UP000317176"/>
    </source>
</evidence>
<reference evidence="2 3" key="1">
    <citation type="journal article" date="2015" name="Stand. Genomic Sci.">
        <title>Genomic Encyclopedia of Bacterial and Archaeal Type Strains, Phase III: the genomes of soil and plant-associated and newly described type strains.</title>
        <authorList>
            <person name="Whitman W.B."/>
            <person name="Woyke T."/>
            <person name="Klenk H.P."/>
            <person name="Zhou Y."/>
            <person name="Lilburn T.G."/>
            <person name="Beck B.J."/>
            <person name="De Vos P."/>
            <person name="Vandamme P."/>
            <person name="Eisen J.A."/>
            <person name="Garrity G."/>
            <person name="Hugenholtz P."/>
            <person name="Kyrpides N.C."/>
        </authorList>
    </citation>
    <scope>NUCLEOTIDE SEQUENCE [LARGE SCALE GENOMIC DNA]</scope>
    <source>
        <strain evidence="2 3">CGMCC 1.10947</strain>
    </source>
</reference>
<evidence type="ECO:0000256" key="1">
    <source>
        <dbReference type="SAM" id="MobiDB-lite"/>
    </source>
</evidence>
<gene>
    <name evidence="2" type="ORF">IQ17_04012</name>
</gene>
<dbReference type="Proteomes" id="UP000317176">
    <property type="component" value="Unassembled WGS sequence"/>
</dbReference>
<dbReference type="AlphaFoldDB" id="A0A562L9L3"/>
<feature type="region of interest" description="Disordered" evidence="1">
    <location>
        <begin position="1"/>
        <end position="24"/>
    </location>
</feature>
<dbReference type="EMBL" id="VLKL01000010">
    <property type="protein sequence ID" value="TWI04154.1"/>
    <property type="molecule type" value="Genomic_DNA"/>
</dbReference>
<organism evidence="2 3">
    <name type="scientific">Bradyrhizobium daqingense</name>
    <dbReference type="NCBI Taxonomy" id="993502"/>
    <lineage>
        <taxon>Bacteria</taxon>
        <taxon>Pseudomonadati</taxon>
        <taxon>Pseudomonadota</taxon>
        <taxon>Alphaproteobacteria</taxon>
        <taxon>Hyphomicrobiales</taxon>
        <taxon>Nitrobacteraceae</taxon>
        <taxon>Bradyrhizobium</taxon>
    </lineage>
</organism>
<proteinExistence type="predicted"/>
<sequence length="222" mass="23609">MNVSEYRHELVSGGNEAGTSITSSRVPDALRRAVALRRAGTHPMRITRRDGPRLCSASSKGRCAASGARAEWGATLSPRHCEEPLRRSNPESFRGGILDCFVLAMTEYEVAASLGLHSKPRHAFTASRRFSPELCLIAPPSYPRGCREGRVPAAPAVRCAKAHAGRTAQQHTGEAQHTAFPARWSDGLCRALPGAEFLLASLALAEFTGPAPVGADAASARA</sequence>
<feature type="compositionally biased region" description="Basic and acidic residues" evidence="1">
    <location>
        <begin position="1"/>
        <end position="10"/>
    </location>
</feature>
<keyword evidence="3" id="KW-1185">Reference proteome</keyword>
<evidence type="ECO:0000313" key="2">
    <source>
        <dbReference type="EMBL" id="TWI04154.1"/>
    </source>
</evidence>
<protein>
    <submittedName>
        <fullName evidence="2">Uncharacterized protein</fullName>
    </submittedName>
</protein>
<name>A0A562L9L3_9BRAD</name>
<accession>A0A562L9L3</accession>